<dbReference type="InterPro" id="IPR023615">
    <property type="entry name" value="Cyt_c_Oxase_su1_BS"/>
</dbReference>
<keyword evidence="6" id="KW-0408">Iron</keyword>
<keyword evidence="6" id="KW-0813">Transport</keyword>
<dbReference type="AlphaFoldDB" id="A0A2T7G3C1"/>
<dbReference type="OrthoDB" id="9803294at2"/>
<comment type="subcellular location">
    <subcellularLocation>
        <location evidence="1">Membrane</location>
        <topology evidence="1">Multi-pass membrane protein</topology>
    </subcellularLocation>
</comment>
<reference evidence="10 11" key="1">
    <citation type="submission" date="2018-04" db="EMBL/GenBank/DDBJ databases">
        <title>Pelagivirga bohaiensis gen. nov., sp. nov., a bacterium isolated from the Bohai Sea.</title>
        <authorList>
            <person name="Ji X."/>
        </authorList>
    </citation>
    <scope>NUCLEOTIDE SEQUENCE [LARGE SCALE GENOMIC DNA]</scope>
    <source>
        <strain evidence="10 11">BH-SD19</strain>
    </source>
</reference>
<dbReference type="Gene3D" id="1.20.210.10">
    <property type="entry name" value="Cytochrome c oxidase-like, subunit I domain"/>
    <property type="match status" value="1"/>
</dbReference>
<dbReference type="InterPro" id="IPR036927">
    <property type="entry name" value="Cyt_c_oxase-like_su1_sf"/>
</dbReference>
<feature type="region of interest" description="Disordered" evidence="7">
    <location>
        <begin position="518"/>
        <end position="565"/>
    </location>
</feature>
<feature type="transmembrane region" description="Helical" evidence="8">
    <location>
        <begin position="320"/>
        <end position="338"/>
    </location>
</feature>
<dbReference type="PANTHER" id="PTHR10422">
    <property type="entry name" value="CYTOCHROME C OXIDASE SUBUNIT 1"/>
    <property type="match status" value="1"/>
</dbReference>
<evidence type="ECO:0000256" key="6">
    <source>
        <dbReference type="RuleBase" id="RU000370"/>
    </source>
</evidence>
<keyword evidence="4 8" id="KW-1133">Transmembrane helix</keyword>
<dbReference type="GO" id="GO:0015990">
    <property type="term" value="P:electron transport coupled proton transport"/>
    <property type="evidence" value="ECO:0007669"/>
    <property type="project" value="TreeGrafter"/>
</dbReference>
<feature type="transmembrane region" description="Helical" evidence="8">
    <location>
        <begin position="81"/>
        <end position="111"/>
    </location>
</feature>
<keyword evidence="2 6" id="KW-0679">Respiratory chain</keyword>
<dbReference type="GO" id="GO:0016020">
    <property type="term" value="C:membrane"/>
    <property type="evidence" value="ECO:0007669"/>
    <property type="project" value="UniProtKB-SubCell"/>
</dbReference>
<feature type="transmembrane region" description="Helical" evidence="8">
    <location>
        <begin position="41"/>
        <end position="61"/>
    </location>
</feature>
<dbReference type="PROSITE" id="PS00077">
    <property type="entry name" value="COX1_CUB"/>
    <property type="match status" value="1"/>
</dbReference>
<keyword evidence="11" id="KW-1185">Reference proteome</keyword>
<dbReference type="PROSITE" id="PS50855">
    <property type="entry name" value="COX1"/>
    <property type="match status" value="1"/>
</dbReference>
<comment type="caution">
    <text evidence="10">The sequence shown here is derived from an EMBL/GenBank/DDBJ whole genome shotgun (WGS) entry which is preliminary data.</text>
</comment>
<dbReference type="GO" id="GO:0022904">
    <property type="term" value="P:respiratory electron transport chain"/>
    <property type="evidence" value="ECO:0007669"/>
    <property type="project" value="TreeGrafter"/>
</dbReference>
<feature type="transmembrane region" description="Helical" evidence="8">
    <location>
        <begin position="123"/>
        <end position="143"/>
    </location>
</feature>
<keyword evidence="5 8" id="KW-0472">Membrane</keyword>
<dbReference type="InterPro" id="IPR023616">
    <property type="entry name" value="Cyt_c_oxase-like_su1_dom"/>
</dbReference>
<feature type="transmembrane region" description="Helical" evidence="8">
    <location>
        <begin position="391"/>
        <end position="417"/>
    </location>
</feature>
<feature type="transmembrane region" description="Helical" evidence="8">
    <location>
        <begin position="359"/>
        <end position="379"/>
    </location>
</feature>
<dbReference type="PANTHER" id="PTHR10422:SF18">
    <property type="entry name" value="CYTOCHROME C OXIDASE SUBUNIT 1"/>
    <property type="match status" value="1"/>
</dbReference>
<keyword evidence="6" id="KW-0349">Heme</keyword>
<gene>
    <name evidence="10" type="ORF">DC366_16505</name>
</gene>
<feature type="transmembrane region" description="Helical" evidence="8">
    <location>
        <begin position="207"/>
        <end position="231"/>
    </location>
</feature>
<organism evidence="10 11">
    <name type="scientific">Pelagivirga sediminicola</name>
    <dbReference type="NCBI Taxonomy" id="2170575"/>
    <lineage>
        <taxon>Bacteria</taxon>
        <taxon>Pseudomonadati</taxon>
        <taxon>Pseudomonadota</taxon>
        <taxon>Alphaproteobacteria</taxon>
        <taxon>Rhodobacterales</taxon>
        <taxon>Paracoccaceae</taxon>
        <taxon>Pelagivirga</taxon>
    </lineage>
</organism>
<feature type="transmembrane region" description="Helical" evidence="8">
    <location>
        <begin position="251"/>
        <end position="275"/>
    </location>
</feature>
<dbReference type="Pfam" id="PF00115">
    <property type="entry name" value="COX1"/>
    <property type="match status" value="1"/>
</dbReference>
<dbReference type="GO" id="GO:0004129">
    <property type="term" value="F:cytochrome-c oxidase activity"/>
    <property type="evidence" value="ECO:0007669"/>
    <property type="project" value="InterPro"/>
</dbReference>
<accession>A0A2T7G3C1</accession>
<dbReference type="GO" id="GO:0009060">
    <property type="term" value="P:aerobic respiration"/>
    <property type="evidence" value="ECO:0007669"/>
    <property type="project" value="InterPro"/>
</dbReference>
<dbReference type="GO" id="GO:0020037">
    <property type="term" value="F:heme binding"/>
    <property type="evidence" value="ECO:0007669"/>
    <property type="project" value="InterPro"/>
</dbReference>
<evidence type="ECO:0000256" key="3">
    <source>
        <dbReference type="ARBA" id="ARBA00022692"/>
    </source>
</evidence>
<evidence type="ECO:0000256" key="2">
    <source>
        <dbReference type="ARBA" id="ARBA00022660"/>
    </source>
</evidence>
<keyword evidence="6" id="KW-0249">Electron transport</keyword>
<sequence length="565" mass="62526">MTDAAHPGTPDHGYSLPPSYLGAGTTLRSWLLTTDHKRIGLLYLASITVFFLIGGIAAAVMRTELMTPTGDLVSADTYNRLFTLHGVIMVWFFLIPAVPTTLGNFILPMAIGARDVAFPRLNLLSWYLNIAGGTLALVALLLGGVDTGWTFYTPYSTLYSNSYVTLAAAGVFVAGFSSIATGLNFIVTVHTQRTKGMTWMRLPLFVWSIYATSIILVLATPALAIVLAMIVGERVFDLGLFDPTRGGDPILFQHIFWFYSHPAVYIMILPGMGVVTEVLTCFSRRKVFGYEAMVFAILGIAIFGFFVWGHHMFVSGQSTFASLIFSLLSFVIAVPSAIKVFNWSATLYGGHITFEASMLYALGFVGLFTMGGLTGLFLASVPVDVHVTDTYFIVAHFHYIMVGGMVSAFFAGLHFWWPKITGRMYSEGFARAAALLMFVGFNVTFFPQFILGFMGMPRRYWSYPPEFQILNLMSSFGAMILALAYALPFVYFALSLWRGRMAGDNPWRATGLEWATASPPPRENFAEPPVVDSAPYDYHPAHAEPTEREDARDREDQDDRPEDPR</sequence>
<evidence type="ECO:0000313" key="10">
    <source>
        <dbReference type="EMBL" id="PVA08900.1"/>
    </source>
</evidence>
<dbReference type="Proteomes" id="UP000244446">
    <property type="component" value="Unassembled WGS sequence"/>
</dbReference>
<evidence type="ECO:0000256" key="4">
    <source>
        <dbReference type="ARBA" id="ARBA00022989"/>
    </source>
</evidence>
<feature type="compositionally biased region" description="Basic and acidic residues" evidence="7">
    <location>
        <begin position="539"/>
        <end position="565"/>
    </location>
</feature>
<feature type="transmembrane region" description="Helical" evidence="8">
    <location>
        <begin position="429"/>
        <end position="450"/>
    </location>
</feature>
<protein>
    <submittedName>
        <fullName evidence="10">Cytochrome c oxidase subunit I</fullName>
    </submittedName>
</protein>
<feature type="transmembrane region" description="Helical" evidence="8">
    <location>
        <begin position="287"/>
        <end position="308"/>
    </location>
</feature>
<evidence type="ECO:0000313" key="11">
    <source>
        <dbReference type="Proteomes" id="UP000244446"/>
    </source>
</evidence>
<comment type="similarity">
    <text evidence="6">Belongs to the heme-copper respiratory oxidase family.</text>
</comment>
<name>A0A2T7G3C1_9RHOB</name>
<keyword evidence="6" id="KW-0479">Metal-binding</keyword>
<keyword evidence="3 6" id="KW-0812">Transmembrane</keyword>
<evidence type="ECO:0000256" key="8">
    <source>
        <dbReference type="SAM" id="Phobius"/>
    </source>
</evidence>
<proteinExistence type="inferred from homology"/>
<evidence type="ECO:0000259" key="9">
    <source>
        <dbReference type="PROSITE" id="PS50855"/>
    </source>
</evidence>
<evidence type="ECO:0000256" key="5">
    <source>
        <dbReference type="ARBA" id="ARBA00023136"/>
    </source>
</evidence>
<feature type="transmembrane region" description="Helical" evidence="8">
    <location>
        <begin position="163"/>
        <end position="187"/>
    </location>
</feature>
<dbReference type="EMBL" id="QCYH01000014">
    <property type="protein sequence ID" value="PVA08900.1"/>
    <property type="molecule type" value="Genomic_DNA"/>
</dbReference>
<evidence type="ECO:0000256" key="7">
    <source>
        <dbReference type="SAM" id="MobiDB-lite"/>
    </source>
</evidence>
<evidence type="ECO:0000256" key="1">
    <source>
        <dbReference type="ARBA" id="ARBA00004141"/>
    </source>
</evidence>
<dbReference type="RefSeq" id="WP_108693323.1">
    <property type="nucleotide sequence ID" value="NZ_QCYH01000014.1"/>
</dbReference>
<dbReference type="InterPro" id="IPR000883">
    <property type="entry name" value="Cyt_C_Oxase_1"/>
</dbReference>
<dbReference type="SUPFAM" id="SSF81442">
    <property type="entry name" value="Cytochrome c oxidase subunit I-like"/>
    <property type="match status" value="1"/>
</dbReference>
<dbReference type="PRINTS" id="PR01165">
    <property type="entry name" value="CYCOXIDASEI"/>
</dbReference>
<feature type="transmembrane region" description="Helical" evidence="8">
    <location>
        <begin position="470"/>
        <end position="494"/>
    </location>
</feature>
<feature type="domain" description="Cytochrome oxidase subunit I profile" evidence="9">
    <location>
        <begin position="30"/>
        <end position="532"/>
    </location>
</feature>